<dbReference type="CDD" id="cd16350">
    <property type="entry name" value="VOC_like"/>
    <property type="match status" value="1"/>
</dbReference>
<evidence type="ECO:0000256" key="7">
    <source>
        <dbReference type="ARBA" id="ARBA00035045"/>
    </source>
</evidence>
<reference evidence="8 9" key="1">
    <citation type="submission" date="2021-12" db="EMBL/GenBank/DDBJ databases">
        <title>Genome sequencing of bacteria with rrn-lacking chromosome and rrn-plasmid.</title>
        <authorList>
            <person name="Anda M."/>
            <person name="Iwasaki W."/>
        </authorList>
    </citation>
    <scope>NUCLEOTIDE SEQUENCE [LARGE SCALE GENOMIC DNA]</scope>
    <source>
        <strain evidence="8 9">NBRC 101262</strain>
    </source>
</reference>
<evidence type="ECO:0000256" key="6">
    <source>
        <dbReference type="ARBA" id="ARBA00035023"/>
    </source>
</evidence>
<evidence type="ECO:0000256" key="2">
    <source>
        <dbReference type="ARBA" id="ARBA00022964"/>
    </source>
</evidence>
<comment type="similarity">
    <text evidence="5">Belongs to the 2-oxoadipate dioxygenase/decarboxylase family.</text>
</comment>
<dbReference type="PANTHER" id="PTHR31136:SF5">
    <property type="entry name" value="2-OXOADIPATE DIOXYGENASE_DECARBOXYLASE, CHLOROPLASTIC"/>
    <property type="match status" value="1"/>
</dbReference>
<dbReference type="EC" id="1.13.11.93" evidence="6"/>
<keyword evidence="9" id="KW-1185">Reference proteome</keyword>
<organism evidence="8 9">
    <name type="scientific">Persicobacter psychrovividus</name>
    <dbReference type="NCBI Taxonomy" id="387638"/>
    <lineage>
        <taxon>Bacteria</taxon>
        <taxon>Pseudomonadati</taxon>
        <taxon>Bacteroidota</taxon>
        <taxon>Cytophagia</taxon>
        <taxon>Cytophagales</taxon>
        <taxon>Persicobacteraceae</taxon>
        <taxon>Persicobacter</taxon>
    </lineage>
</organism>
<name>A0ABN6LDN0_9BACT</name>
<proteinExistence type="inferred from homology"/>
<dbReference type="InterPro" id="IPR009770">
    <property type="entry name" value="HGLS"/>
</dbReference>
<protein>
    <recommendedName>
        <fullName evidence="6">2-oxoadipate dioxygenase/decarboxylase</fullName>
        <ecNumber evidence="6">1.13.11.93</ecNumber>
    </recommendedName>
    <alternativeName>
        <fullName evidence="7">2-hydroxyglutarate synthase</fullName>
    </alternativeName>
</protein>
<dbReference type="Pfam" id="PF07063">
    <property type="entry name" value="HGLS"/>
    <property type="match status" value="1"/>
</dbReference>
<evidence type="ECO:0000256" key="5">
    <source>
        <dbReference type="ARBA" id="ARBA00035013"/>
    </source>
</evidence>
<dbReference type="EMBL" id="AP025292">
    <property type="protein sequence ID" value="BDC99411.1"/>
    <property type="molecule type" value="Genomic_DNA"/>
</dbReference>
<keyword evidence="4" id="KW-0408">Iron</keyword>
<dbReference type="Proteomes" id="UP001354989">
    <property type="component" value="Chromosome"/>
</dbReference>
<evidence type="ECO:0000256" key="4">
    <source>
        <dbReference type="ARBA" id="ARBA00023004"/>
    </source>
</evidence>
<keyword evidence="2" id="KW-0223">Dioxygenase</keyword>
<sequence length="268" mass="31223">MTTNNIKDLLEQMWRDYSTMNPQAYRIYHSLLEKEDKIVNDHIALRTFNDPRIGIDVLKKPFIESGYVYKGEYHFTAKKLYAQHFEHLDPLMPKIFISELKLEEFSDELQQTVRGLIDQVPEELYQRFDFVNIGRPWDLDFKTYEKLLAESEYAGWVSAHGFRPNHFTIFVNHLKSIPSLRGVNDFIKRMGFKLNDSGGEIKGSKEVMLRQSSTLADRVAVAFSDGEHEIPACYYEFAYRYPKSNGVLYTGFVAQSADKIFESTNKSQ</sequence>
<evidence type="ECO:0000256" key="1">
    <source>
        <dbReference type="ARBA" id="ARBA00001954"/>
    </source>
</evidence>
<accession>A0ABN6LDN0</accession>
<evidence type="ECO:0000313" key="9">
    <source>
        <dbReference type="Proteomes" id="UP001354989"/>
    </source>
</evidence>
<evidence type="ECO:0000256" key="3">
    <source>
        <dbReference type="ARBA" id="ARBA00023002"/>
    </source>
</evidence>
<dbReference type="PANTHER" id="PTHR31136">
    <property type="entry name" value="DUF1338 DOMAIN-CONTAINING PROTEIN"/>
    <property type="match status" value="1"/>
</dbReference>
<dbReference type="SMART" id="SM01150">
    <property type="entry name" value="DUF1338"/>
    <property type="match status" value="1"/>
</dbReference>
<comment type="cofactor">
    <cofactor evidence="1">
        <name>Fe(2+)</name>
        <dbReference type="ChEBI" id="CHEBI:29033"/>
    </cofactor>
</comment>
<gene>
    <name evidence="8" type="ORF">PEPS_16920</name>
</gene>
<dbReference type="Gene3D" id="3.10.180.50">
    <property type="match status" value="1"/>
</dbReference>
<evidence type="ECO:0000313" key="8">
    <source>
        <dbReference type="EMBL" id="BDC99411.1"/>
    </source>
</evidence>
<keyword evidence="3" id="KW-0560">Oxidoreductase</keyword>
<dbReference type="RefSeq" id="WP_338396775.1">
    <property type="nucleotide sequence ID" value="NZ_AP025292.1"/>
</dbReference>